<comment type="caution">
    <text evidence="3">The sequence shown here is derived from an EMBL/GenBank/DDBJ whole genome shotgun (WGS) entry which is preliminary data.</text>
</comment>
<dbReference type="PANTHER" id="PTHR34977:SF1">
    <property type="entry name" value="UPF0337 PROTEIN YJBJ"/>
    <property type="match status" value="1"/>
</dbReference>
<gene>
    <name evidence="3" type="ORF">GHK24_01425</name>
</gene>
<dbReference type="InterPro" id="IPR050423">
    <property type="entry name" value="UPF0337_stress_rsp"/>
</dbReference>
<dbReference type="Gene3D" id="1.10.1470.10">
    <property type="entry name" value="YjbJ"/>
    <property type="match status" value="1"/>
</dbReference>
<dbReference type="AlphaFoldDB" id="A0A6L5JV06"/>
<dbReference type="InterPro" id="IPR026042">
    <property type="entry name" value="YjbJ"/>
</dbReference>
<feature type="domain" description="CsbD-like" evidence="2">
    <location>
        <begin position="4"/>
        <end position="55"/>
    </location>
</feature>
<dbReference type="Proteomes" id="UP000480275">
    <property type="component" value="Unassembled WGS sequence"/>
</dbReference>
<evidence type="ECO:0000259" key="2">
    <source>
        <dbReference type="Pfam" id="PF05532"/>
    </source>
</evidence>
<evidence type="ECO:0000313" key="3">
    <source>
        <dbReference type="EMBL" id="MQY50444.1"/>
    </source>
</evidence>
<dbReference type="PIRSF" id="PIRSF039008">
    <property type="entry name" value="YjbJ"/>
    <property type="match status" value="1"/>
</dbReference>
<dbReference type="InterPro" id="IPR008462">
    <property type="entry name" value="CsbD"/>
</dbReference>
<dbReference type="EMBL" id="WIXJ01000001">
    <property type="protein sequence ID" value="MQY50444.1"/>
    <property type="molecule type" value="Genomic_DNA"/>
</dbReference>
<dbReference type="SUPFAM" id="SSF69047">
    <property type="entry name" value="Hypothetical protein YjbJ"/>
    <property type="match status" value="1"/>
</dbReference>
<reference evidence="3 4" key="1">
    <citation type="submission" date="2019-10" db="EMBL/GenBank/DDBJ databases">
        <title>Whole-genome sequence of the purple nonsulfur photosynthetic bacterium Rhodocyclus tenuis.</title>
        <authorList>
            <person name="Kyndt J.A."/>
            <person name="Meyer T.E."/>
        </authorList>
    </citation>
    <scope>NUCLEOTIDE SEQUENCE [LARGE SCALE GENOMIC DNA]</scope>
    <source>
        <strain evidence="3 4">DSM 110</strain>
    </source>
</reference>
<name>A0A6L5JV06_RHOTE</name>
<protein>
    <submittedName>
        <fullName evidence="3">CsbD family protein</fullName>
    </submittedName>
</protein>
<sequence>MNWDIVAGNWKQFRGKVRARWGKLTDDHLDVIAGKRTELSGKLQESYGITREEAEEQIKGFEARNKDLFPPHTP</sequence>
<dbReference type="InterPro" id="IPR036629">
    <property type="entry name" value="YjbJ_sf"/>
</dbReference>
<accession>A0A6L5JV06</accession>
<proteinExistence type="inferred from homology"/>
<dbReference type="PANTHER" id="PTHR34977">
    <property type="entry name" value="UPF0337 PROTEIN YJBJ"/>
    <property type="match status" value="1"/>
</dbReference>
<comment type="similarity">
    <text evidence="1">Belongs to the UPF0337 (CsbD) family.</text>
</comment>
<organism evidence="3 4">
    <name type="scientific">Rhodocyclus tenuis</name>
    <name type="common">Rhodospirillum tenue</name>
    <dbReference type="NCBI Taxonomy" id="1066"/>
    <lineage>
        <taxon>Bacteria</taxon>
        <taxon>Pseudomonadati</taxon>
        <taxon>Pseudomonadota</taxon>
        <taxon>Betaproteobacteria</taxon>
        <taxon>Rhodocyclales</taxon>
        <taxon>Rhodocyclaceae</taxon>
        <taxon>Rhodocyclus</taxon>
    </lineage>
</organism>
<evidence type="ECO:0000313" key="4">
    <source>
        <dbReference type="Proteomes" id="UP000480275"/>
    </source>
</evidence>
<evidence type="ECO:0000256" key="1">
    <source>
        <dbReference type="ARBA" id="ARBA00009129"/>
    </source>
</evidence>
<dbReference type="OrthoDB" id="9796058at2"/>
<dbReference type="Pfam" id="PF05532">
    <property type="entry name" value="CsbD"/>
    <property type="match status" value="1"/>
</dbReference>